<keyword evidence="2" id="KW-0482">Metalloprotease</keyword>
<feature type="chain" id="PRO_5002674218" evidence="1">
    <location>
        <begin position="25"/>
        <end position="109"/>
    </location>
</feature>
<proteinExistence type="predicted"/>
<protein>
    <submittedName>
        <fullName evidence="2">Molecular chaperone distantly related to HSP70-fold metalloproteases</fullName>
    </submittedName>
</protein>
<evidence type="ECO:0000256" key="1">
    <source>
        <dbReference type="SAM" id="SignalP"/>
    </source>
</evidence>
<keyword evidence="2" id="KW-0378">Hydrolase</keyword>
<name>A4TWJ5_9PROT</name>
<dbReference type="RefSeq" id="WP_106001927.1">
    <property type="nucleotide sequence ID" value="NZ_CP027527.1"/>
</dbReference>
<keyword evidence="1" id="KW-0732">Signal</keyword>
<feature type="signal peptide" evidence="1">
    <location>
        <begin position="1"/>
        <end position="24"/>
    </location>
</feature>
<dbReference type="EMBL" id="CU459003">
    <property type="protein sequence ID" value="CAM75002.1"/>
    <property type="molecule type" value="Genomic_DNA"/>
</dbReference>
<dbReference type="GO" id="GO:0008237">
    <property type="term" value="F:metallopeptidase activity"/>
    <property type="evidence" value="ECO:0007669"/>
    <property type="project" value="UniProtKB-KW"/>
</dbReference>
<gene>
    <name evidence="2" type="ORF">MGR_2709</name>
</gene>
<organism evidence="2">
    <name type="scientific">Magnetospirillum gryphiswaldense</name>
    <dbReference type="NCBI Taxonomy" id="55518"/>
    <lineage>
        <taxon>Bacteria</taxon>
        <taxon>Pseudomonadati</taxon>
        <taxon>Pseudomonadota</taxon>
        <taxon>Alphaproteobacteria</taxon>
        <taxon>Rhodospirillales</taxon>
        <taxon>Rhodospirillaceae</taxon>
        <taxon>Magnetospirillum</taxon>
    </lineage>
</organism>
<evidence type="ECO:0000313" key="2">
    <source>
        <dbReference type="EMBL" id="CAM75002.1"/>
    </source>
</evidence>
<dbReference type="AlphaFoldDB" id="A4TWJ5"/>
<dbReference type="GO" id="GO:0006508">
    <property type="term" value="P:proteolysis"/>
    <property type="evidence" value="ECO:0007669"/>
    <property type="project" value="UniProtKB-KW"/>
</dbReference>
<reference evidence="2" key="1">
    <citation type="journal article" date="2007" name="J. Bacteriol.">
        <title>Comparative genome analysis of four magnetotactic bacteria reveals a complex set of group-specific genes implicated in magnetosome biomineralization and function.</title>
        <authorList>
            <person name="Richter M."/>
            <person name="Kube M."/>
            <person name="Bazylinski D.A."/>
            <person name="Lombardot T."/>
            <person name="Gloeckner F.O."/>
            <person name="Reinhardt R."/>
            <person name="Schueler D."/>
        </authorList>
    </citation>
    <scope>NUCLEOTIDE SEQUENCE</scope>
    <source>
        <strain evidence="2">MSR-1</strain>
    </source>
</reference>
<sequence>MKRILFVAMMMMAVSASVSAPAWADQASAIAAVRQQPRVVDVSADSQGNMYVLVKAENLTWPQYAAFMCKVVAPHQARIFRVRVVELTKAVRTLPEAKWDRLGEASCGR</sequence>
<accession>A4TWJ5</accession>
<keyword evidence="2" id="KW-0645">Protease</keyword>